<dbReference type="EC" id="2.1.1.-" evidence="8"/>
<evidence type="ECO:0000256" key="9">
    <source>
        <dbReference type="SAM" id="MobiDB-lite"/>
    </source>
</evidence>
<evidence type="ECO:0000256" key="7">
    <source>
        <dbReference type="ARBA" id="ARBA00023242"/>
    </source>
</evidence>
<comment type="subunit">
    <text evidence="2 8">Monomer.</text>
</comment>
<comment type="similarity">
    <text evidence="8">Belongs to the class I-like SAM-binding methyltransferase superfamily. RMT2 methyltransferase family.</text>
</comment>
<keyword evidence="7 8" id="KW-0539">Nucleus</keyword>
<reference evidence="11 12" key="1">
    <citation type="submission" date="2015-05" db="EMBL/GenBank/DDBJ databases">
        <title>Distinctive expansion of gene families associated with plant cell wall degradation and secondary metabolism in the genomes of grapevine trunk pathogens.</title>
        <authorList>
            <person name="Lawrence D.P."/>
            <person name="Travadon R."/>
            <person name="Rolshausen P.E."/>
            <person name="Baumgartner K."/>
        </authorList>
    </citation>
    <scope>NUCLEOTIDE SEQUENCE [LARGE SCALE GENOMIC DNA]</scope>
    <source>
        <strain evidence="11">UCRPC4</strain>
    </source>
</reference>
<dbReference type="InterPro" id="IPR051038">
    <property type="entry name" value="RMT2/GAMT_Mtase"/>
</dbReference>
<dbReference type="SUPFAM" id="SSF53335">
    <property type="entry name" value="S-adenosyl-L-methionine-dependent methyltransferases"/>
    <property type="match status" value="1"/>
</dbReference>
<evidence type="ECO:0000313" key="12">
    <source>
        <dbReference type="Proteomes" id="UP000053317"/>
    </source>
</evidence>
<dbReference type="PANTHER" id="PTHR32379:SF1">
    <property type="entry name" value="GUANIDINOACETATE N-METHYLTRANSFERASE"/>
    <property type="match status" value="1"/>
</dbReference>
<dbReference type="InterPro" id="IPR026480">
    <property type="entry name" value="RMT2_dom"/>
</dbReference>
<evidence type="ECO:0000259" key="10">
    <source>
        <dbReference type="PROSITE" id="PS51559"/>
    </source>
</evidence>
<dbReference type="PROSITE" id="PS51559">
    <property type="entry name" value="SAM_RMT2"/>
    <property type="match status" value="1"/>
</dbReference>
<feature type="compositionally biased region" description="Acidic residues" evidence="9">
    <location>
        <begin position="175"/>
        <end position="186"/>
    </location>
</feature>
<dbReference type="GO" id="GO:0005737">
    <property type="term" value="C:cytoplasm"/>
    <property type="evidence" value="ECO:0007669"/>
    <property type="project" value="UniProtKB-SubCell"/>
</dbReference>
<evidence type="ECO:0000256" key="8">
    <source>
        <dbReference type="PIRNR" id="PIRNR038148"/>
    </source>
</evidence>
<sequence>MAPNESSPVSDDQGFAVDLDTRVQEILLAASNHDVTTLEQLFRDYEFSDCHAADVRDTDTGFTPLHAAIAACDVSEGEEGNGGNHIAQAASNETDPPVLSETNGLSPQEDLVQGARETIQCLLRNGAIWNQLDTNNDTPGCIALRLGLKELYALMVDAGVRAEMLLNRLEKYEQLDDDEEEEEEDTEKQGTTNGHSSETEAEVVVEDNGDVPSEQYLASALTHTGDKLLDERNNGVMMAWESDIMRRSADALLTQPDLRVLNIGFGMGIIDGHIQDSQNRPAEHHIIEAHHSVLADMQTKGWFDKPNVTIHQGKWQEVLPNLVAQNQVFDAIYFDTFAENYSQFYNFFSEQVIGLLDPSGRWSFFNGMGADRQISYDVYQKVAEMDLFEAGFDVEWNDMEVPTLDEEWEGVKRKYWNVDRYRLPVCKFMD</sequence>
<dbReference type="GO" id="GO:0019702">
    <property type="term" value="F:protein arginine N5-methyltransferase activity"/>
    <property type="evidence" value="ECO:0007669"/>
    <property type="project" value="TreeGrafter"/>
</dbReference>
<dbReference type="InterPro" id="IPR017408">
    <property type="entry name" value="Arginine_N-MeTrfase_2"/>
</dbReference>
<dbReference type="OrthoDB" id="19014at2759"/>
<feature type="region of interest" description="Disordered" evidence="9">
    <location>
        <begin position="173"/>
        <end position="203"/>
    </location>
</feature>
<keyword evidence="12" id="KW-1185">Reference proteome</keyword>
<accession>A0A0G2EU12</accession>
<dbReference type="PANTHER" id="PTHR32379">
    <property type="entry name" value="GUANIDINOACETATE N-METHYLTRANSFERASE"/>
    <property type="match status" value="1"/>
</dbReference>
<evidence type="ECO:0000256" key="3">
    <source>
        <dbReference type="ARBA" id="ARBA00022490"/>
    </source>
</evidence>
<dbReference type="InterPro" id="IPR036770">
    <property type="entry name" value="Ankyrin_rpt-contain_sf"/>
</dbReference>
<dbReference type="Gene3D" id="3.40.50.150">
    <property type="entry name" value="Vaccinia Virus protein VP39"/>
    <property type="match status" value="1"/>
</dbReference>
<gene>
    <name evidence="11" type="ORF">UCRPC4_g01612</name>
</gene>
<dbReference type="AlphaFoldDB" id="A0A0G2EU12"/>
<proteinExistence type="inferred from homology"/>
<dbReference type="InterPro" id="IPR029063">
    <property type="entry name" value="SAM-dependent_MTases_sf"/>
</dbReference>
<feature type="domain" description="RMT2" evidence="10">
    <location>
        <begin position="209"/>
        <end position="430"/>
    </location>
</feature>
<keyword evidence="5 8" id="KW-0808">Transferase</keyword>
<evidence type="ECO:0000256" key="6">
    <source>
        <dbReference type="ARBA" id="ARBA00022691"/>
    </source>
</evidence>
<keyword evidence="4 8" id="KW-0489">Methyltransferase</keyword>
<dbReference type="Proteomes" id="UP000053317">
    <property type="component" value="Unassembled WGS sequence"/>
</dbReference>
<name>A0A0G2EU12_PHACM</name>
<evidence type="ECO:0000313" key="11">
    <source>
        <dbReference type="EMBL" id="KKY25699.1"/>
    </source>
</evidence>
<evidence type="ECO:0000256" key="5">
    <source>
        <dbReference type="ARBA" id="ARBA00022679"/>
    </source>
</evidence>
<dbReference type="PIRSF" id="PIRSF038148">
    <property type="entry name" value="Arginine_N-mtfrase-2"/>
    <property type="match status" value="1"/>
</dbReference>
<keyword evidence="3 8" id="KW-0963">Cytoplasm</keyword>
<organism evidence="11 12">
    <name type="scientific">Phaeomoniella chlamydospora</name>
    <name type="common">Phaeoacremonium chlamydosporum</name>
    <dbReference type="NCBI Taxonomy" id="158046"/>
    <lineage>
        <taxon>Eukaryota</taxon>
        <taxon>Fungi</taxon>
        <taxon>Dikarya</taxon>
        <taxon>Ascomycota</taxon>
        <taxon>Pezizomycotina</taxon>
        <taxon>Eurotiomycetes</taxon>
        <taxon>Chaetothyriomycetidae</taxon>
        <taxon>Phaeomoniellales</taxon>
        <taxon>Phaeomoniellaceae</taxon>
        <taxon>Phaeomoniella</taxon>
    </lineage>
</organism>
<evidence type="ECO:0000256" key="1">
    <source>
        <dbReference type="ARBA" id="ARBA00002207"/>
    </source>
</evidence>
<evidence type="ECO:0000256" key="4">
    <source>
        <dbReference type="ARBA" id="ARBA00022603"/>
    </source>
</evidence>
<dbReference type="EMBL" id="LCWF01000039">
    <property type="protein sequence ID" value="KKY25699.1"/>
    <property type="molecule type" value="Genomic_DNA"/>
</dbReference>
<dbReference type="Gene3D" id="1.25.40.20">
    <property type="entry name" value="Ankyrin repeat-containing domain"/>
    <property type="match status" value="1"/>
</dbReference>
<keyword evidence="6" id="KW-0949">S-adenosyl-L-methionine</keyword>
<comment type="caution">
    <text evidence="11">The sequence shown here is derived from an EMBL/GenBank/DDBJ whole genome shotgun (WGS) entry which is preliminary data.</text>
</comment>
<dbReference type="GO" id="GO:0005634">
    <property type="term" value="C:nucleus"/>
    <property type="evidence" value="ECO:0007669"/>
    <property type="project" value="UniProtKB-SubCell"/>
</dbReference>
<dbReference type="GO" id="GO:0032259">
    <property type="term" value="P:methylation"/>
    <property type="evidence" value="ECO:0007669"/>
    <property type="project" value="UniProtKB-KW"/>
</dbReference>
<dbReference type="SUPFAM" id="SSF48403">
    <property type="entry name" value="Ankyrin repeat"/>
    <property type="match status" value="1"/>
</dbReference>
<comment type="subcellular location">
    <subcellularLocation>
        <location evidence="8">Cytoplasm</location>
    </subcellularLocation>
    <subcellularLocation>
        <location evidence="8">Nucleus</location>
    </subcellularLocation>
</comment>
<comment type="function">
    <text evidence="1 8">S-adenosyl-L-methionine-dependent protein-arginine N-methyltransferase that methylates the delta-nitrogen atom of arginine residues to form N5-methylarginine (type IV) in target proteins. Monomethylates ribosomal protein L12.</text>
</comment>
<reference evidence="11 12" key="2">
    <citation type="submission" date="2015-05" db="EMBL/GenBank/DDBJ databases">
        <authorList>
            <person name="Morales-Cruz A."/>
            <person name="Amrine K.C."/>
            <person name="Cantu D."/>
        </authorList>
    </citation>
    <scope>NUCLEOTIDE SEQUENCE [LARGE SCALE GENOMIC DNA]</scope>
    <source>
        <strain evidence="11">UCRPC4</strain>
    </source>
</reference>
<evidence type="ECO:0000256" key="2">
    <source>
        <dbReference type="ARBA" id="ARBA00011245"/>
    </source>
</evidence>
<dbReference type="FunFam" id="3.40.50.150:FF:000135">
    <property type="entry name" value="Arginine N-methyltransferase 2"/>
    <property type="match status" value="1"/>
</dbReference>
<protein>
    <recommendedName>
        <fullName evidence="8">Arginine N-methyltransferase 2</fullName>
        <ecNumber evidence="8">2.1.1.-</ecNumber>
    </recommendedName>
</protein>